<gene>
    <name evidence="6" type="ORF">GIB67_041076</name>
</gene>
<dbReference type="InterPro" id="IPR051861">
    <property type="entry name" value="NET_actin-binding_domain"/>
</dbReference>
<evidence type="ECO:0000313" key="7">
    <source>
        <dbReference type="Proteomes" id="UP000541444"/>
    </source>
</evidence>
<reference evidence="6 7" key="1">
    <citation type="journal article" date="2020" name="IScience">
        <title>Genome Sequencing of the Endangered Kingdonia uniflora (Circaeasteraceae, Ranunculales) Reveals Potential Mechanisms of Evolutionary Specialization.</title>
        <authorList>
            <person name="Sun Y."/>
            <person name="Deng T."/>
            <person name="Zhang A."/>
            <person name="Moore M.J."/>
            <person name="Landis J.B."/>
            <person name="Lin N."/>
            <person name="Zhang H."/>
            <person name="Zhang X."/>
            <person name="Huang J."/>
            <person name="Zhang X."/>
            <person name="Sun H."/>
            <person name="Wang H."/>
        </authorList>
    </citation>
    <scope>NUCLEOTIDE SEQUENCE [LARGE SCALE GENOMIC DNA]</scope>
    <source>
        <strain evidence="6">TB1705</strain>
        <tissue evidence="6">Leaf</tissue>
    </source>
</reference>
<dbReference type="EMBL" id="JACGCM010002221">
    <property type="protein sequence ID" value="KAF6143008.1"/>
    <property type="molecule type" value="Genomic_DNA"/>
</dbReference>
<dbReference type="Proteomes" id="UP000541444">
    <property type="component" value="Unassembled WGS sequence"/>
</dbReference>
<dbReference type="AlphaFoldDB" id="A0A7J7LKF7"/>
<sequence>MTKKSLTSEMDRSVKRMLKLIEEEGDSFAKKAEMYYRKRPELISHVEDFYRMYRSLAERYDHLTGELRKNIPLDLQSQASNVSNGGTDLGSPLPSVERNLSRRRSSHRAAGFDFFLGSTGGSSDLSLKESGDSSPSSSSSSDSESESVYSTPAAFADGDGIRKKIIELEVELRDVKEKLRIAEEEKTNAFPKVEENYSHENLHVRMSLHEEELKSKNESIRLLKDDALSLKLNFEDNVHAEGSHDWQAQLESSQKELESREEELKFERTRVLELQERISGFENVIDINDKIDALEKELSLTKEKLKVSEDEIVRLELGKCQVDDLKTDNVNRDHKFASEEEIARLTLELENKDAYVGLEYQHETCQKDITRLEAAVELEKKQVSELQEQICTLEVEISGRNHEIRDLKEKISEASTKFSFEKSQLQIVITGLSESRALLETKLNEWESRGYTLEENVKSVETEKAELLHRNVTRELGMQSEIDQLKADIDDRSNCIEKLNKEFDAHKMKYDMLMTERDGLNAKILTLISQLSSRDDQIHQMNEHLNQLHIEHVQLISGSELGRKMMEDAHSRLKDLEKEVEEQKVTISNAAEEKREAIRQLCFSLDHYRNGYQQLRQAFLVYRRPAVLV</sequence>
<feature type="region of interest" description="Disordered" evidence="4">
    <location>
        <begin position="123"/>
        <end position="152"/>
    </location>
</feature>
<feature type="coiled-coil region" evidence="3">
    <location>
        <begin position="563"/>
        <end position="600"/>
    </location>
</feature>
<dbReference type="OrthoDB" id="1877257at2759"/>
<organism evidence="6 7">
    <name type="scientific">Kingdonia uniflora</name>
    <dbReference type="NCBI Taxonomy" id="39325"/>
    <lineage>
        <taxon>Eukaryota</taxon>
        <taxon>Viridiplantae</taxon>
        <taxon>Streptophyta</taxon>
        <taxon>Embryophyta</taxon>
        <taxon>Tracheophyta</taxon>
        <taxon>Spermatophyta</taxon>
        <taxon>Magnoliopsida</taxon>
        <taxon>Ranunculales</taxon>
        <taxon>Circaeasteraceae</taxon>
        <taxon>Kingdonia</taxon>
    </lineage>
</organism>
<dbReference type="Pfam" id="PF07765">
    <property type="entry name" value="KIP1"/>
    <property type="match status" value="1"/>
</dbReference>
<comment type="caution">
    <text evidence="6">The sequence shown here is derived from an EMBL/GenBank/DDBJ whole genome shotgun (WGS) entry which is preliminary data.</text>
</comment>
<comment type="similarity">
    <text evidence="2">Belongs to the NET family.</text>
</comment>
<dbReference type="GO" id="GO:0005774">
    <property type="term" value="C:vacuolar membrane"/>
    <property type="evidence" value="ECO:0007669"/>
    <property type="project" value="TreeGrafter"/>
</dbReference>
<evidence type="ECO:0000256" key="4">
    <source>
        <dbReference type="SAM" id="MobiDB-lite"/>
    </source>
</evidence>
<evidence type="ECO:0000259" key="5">
    <source>
        <dbReference type="PROSITE" id="PS51774"/>
    </source>
</evidence>
<protein>
    <recommendedName>
        <fullName evidence="5">NAB domain-containing protein</fullName>
    </recommendedName>
</protein>
<dbReference type="PROSITE" id="PS51774">
    <property type="entry name" value="NAB"/>
    <property type="match status" value="1"/>
</dbReference>
<feature type="domain" description="NAB" evidence="5">
    <location>
        <begin position="1"/>
        <end position="67"/>
    </location>
</feature>
<evidence type="ECO:0000256" key="3">
    <source>
        <dbReference type="SAM" id="Coils"/>
    </source>
</evidence>
<evidence type="ECO:0000313" key="6">
    <source>
        <dbReference type="EMBL" id="KAF6143008.1"/>
    </source>
</evidence>
<dbReference type="InterPro" id="IPR011684">
    <property type="entry name" value="NAB"/>
</dbReference>
<dbReference type="PANTHER" id="PTHR32258:SF3">
    <property type="entry name" value="PROTEIN NETWORKED 4A"/>
    <property type="match status" value="1"/>
</dbReference>
<evidence type="ECO:0000256" key="1">
    <source>
        <dbReference type="ARBA" id="ARBA00023054"/>
    </source>
</evidence>
<evidence type="ECO:0000256" key="2">
    <source>
        <dbReference type="ARBA" id="ARBA00038006"/>
    </source>
</evidence>
<feature type="coiled-coil region" evidence="3">
    <location>
        <begin position="165"/>
        <end position="311"/>
    </location>
</feature>
<feature type="coiled-coil region" evidence="3">
    <location>
        <begin position="482"/>
        <end position="516"/>
    </location>
</feature>
<dbReference type="PANTHER" id="PTHR32258">
    <property type="entry name" value="PROTEIN NETWORKED 4A"/>
    <property type="match status" value="1"/>
</dbReference>
<name>A0A7J7LKF7_9MAGN</name>
<feature type="region of interest" description="Disordered" evidence="4">
    <location>
        <begin position="78"/>
        <end position="102"/>
    </location>
</feature>
<proteinExistence type="inferred from homology"/>
<accession>A0A7J7LKF7</accession>
<feature type="compositionally biased region" description="Low complexity" evidence="4">
    <location>
        <begin position="132"/>
        <end position="150"/>
    </location>
</feature>
<keyword evidence="7" id="KW-1185">Reference proteome</keyword>
<dbReference type="GO" id="GO:0003779">
    <property type="term" value="F:actin binding"/>
    <property type="evidence" value="ECO:0007669"/>
    <property type="project" value="InterPro"/>
</dbReference>
<keyword evidence="1 3" id="KW-0175">Coiled coil</keyword>